<dbReference type="PANTHER" id="PTHR21523">
    <property type="match status" value="1"/>
</dbReference>
<evidence type="ECO:0000256" key="1">
    <source>
        <dbReference type="SAM" id="MobiDB-lite"/>
    </source>
</evidence>
<dbReference type="Pfam" id="PF04870">
    <property type="entry name" value="Moulting_cycle"/>
    <property type="match status" value="1"/>
</dbReference>
<sequence length="695" mass="80105">MSKGYLVIFALSSILSCVIANIRGEQQPKQPNDPIKQEYNLDLDWMRQLYHKSAVMALLKGKSKAILGKDGAIIPKYERTVYRLCEKDAKNPIALAKCLVTLMNARDENKRLSLENQNSQSFTFWDVIRSLNVPWEAWKAFIPGSKMFEEKEEYRRMKRTTSDQCQYVEPIANLQSSFVQEEIPQPKNSFNSPKQIAKKPHYSSNSKMKRIRMNFQDYPNSIHRFRTTPSIRAPTKRLEKYRHRFKRSLKAHEYVQNPNKFRASQDMKKYVDKFMKRINKENSKFLKQQGMNINYETQPSKNLNIIEDIFDLLNGYLRKANISEINGVNVLTPRIMPYFDRDPKDKEVRVLSPDILSFQKEGFLAWPTIIKLLTGKNNMAYDEWFEFVLEATGANQAMNKAIQLLKNDIVDMKENIYPHVLELEEMEKSWDKANSLHNCKQKSSLEKYGYAFLEPEQIKLSYNNKFTEPHQLNLTEYARMTPEDKELMLEDDIRKLAEWGHLYEQEQNNTKHRFKRASSPTMNSNLILTAATLSPSAFTTRINQGIILRHVTLSPNAFVVQVNVADILQIYTLSPQAFAVVVLNPAILFSRIISPVTFRAEILHPRILHAWVLSPTAFAVRVLSPRILQARVMSSLSMIVNILSPGIVHPRAGSPDGPMIGILSPQIFSPRVLSPNFVVINILNPPILSDPLDGL</sequence>
<evidence type="ECO:0000256" key="2">
    <source>
        <dbReference type="SAM" id="SignalP"/>
    </source>
</evidence>
<dbReference type="AlphaFoldDB" id="A0A914CK35"/>
<protein>
    <submittedName>
        <fullName evidence="4">Uncharacterized protein</fullName>
    </submittedName>
</protein>
<proteinExistence type="predicted"/>
<accession>A0A914CK35</accession>
<feature type="compositionally biased region" description="Basic residues" evidence="1">
    <location>
        <begin position="196"/>
        <end position="205"/>
    </location>
</feature>
<feature type="signal peptide" evidence="2">
    <location>
        <begin position="1"/>
        <end position="20"/>
    </location>
</feature>
<organism evidence="3 4">
    <name type="scientific">Acrobeloides nanus</name>
    <dbReference type="NCBI Taxonomy" id="290746"/>
    <lineage>
        <taxon>Eukaryota</taxon>
        <taxon>Metazoa</taxon>
        <taxon>Ecdysozoa</taxon>
        <taxon>Nematoda</taxon>
        <taxon>Chromadorea</taxon>
        <taxon>Rhabditida</taxon>
        <taxon>Tylenchina</taxon>
        <taxon>Cephalobomorpha</taxon>
        <taxon>Cephaloboidea</taxon>
        <taxon>Cephalobidae</taxon>
        <taxon>Acrobeloides</taxon>
    </lineage>
</organism>
<evidence type="ECO:0000313" key="3">
    <source>
        <dbReference type="Proteomes" id="UP000887540"/>
    </source>
</evidence>
<reference evidence="4" key="1">
    <citation type="submission" date="2022-11" db="UniProtKB">
        <authorList>
            <consortium name="WormBaseParasite"/>
        </authorList>
    </citation>
    <scope>IDENTIFICATION</scope>
</reference>
<dbReference type="WBParaSite" id="ACRNAN_scaffold1163.g15892.t1">
    <property type="protein sequence ID" value="ACRNAN_scaffold1163.g15892.t1"/>
    <property type="gene ID" value="ACRNAN_scaffold1163.g15892"/>
</dbReference>
<feature type="chain" id="PRO_5037057628" evidence="2">
    <location>
        <begin position="21"/>
        <end position="695"/>
    </location>
</feature>
<dbReference type="Proteomes" id="UP000887540">
    <property type="component" value="Unplaced"/>
</dbReference>
<keyword evidence="3" id="KW-1185">Reference proteome</keyword>
<feature type="region of interest" description="Disordered" evidence="1">
    <location>
        <begin position="184"/>
        <end position="205"/>
    </location>
</feature>
<name>A0A914CK35_9BILA</name>
<keyword evidence="2" id="KW-0732">Signal</keyword>
<dbReference type="PANTHER" id="PTHR21523:SF38">
    <property type="entry name" value="MLT-TEN (MLT-10) RELATED"/>
    <property type="match status" value="1"/>
</dbReference>
<dbReference type="InterPro" id="IPR006954">
    <property type="entry name" value="Mlt-10-like"/>
</dbReference>
<evidence type="ECO:0000313" key="4">
    <source>
        <dbReference type="WBParaSite" id="ACRNAN_scaffold1163.g15892.t1"/>
    </source>
</evidence>
<dbReference type="PROSITE" id="PS51257">
    <property type="entry name" value="PROKAR_LIPOPROTEIN"/>
    <property type="match status" value="1"/>
</dbReference>